<comment type="caution">
    <text evidence="1">The sequence shown here is derived from an EMBL/GenBank/DDBJ whole genome shotgun (WGS) entry which is preliminary data.</text>
</comment>
<gene>
    <name evidence="1" type="ORF">JCM9140_2541</name>
</gene>
<dbReference type="Proteomes" id="UP000018890">
    <property type="component" value="Unassembled WGS sequence"/>
</dbReference>
<keyword evidence="2" id="KW-1185">Reference proteome</keyword>
<proteinExistence type="predicted"/>
<accession>W4Q3C6</accession>
<dbReference type="AlphaFoldDB" id="W4Q3C6"/>
<evidence type="ECO:0000313" key="1">
    <source>
        <dbReference type="EMBL" id="GAE26472.1"/>
    </source>
</evidence>
<name>W4Q3C6_9BACI</name>
<dbReference type="RefSeq" id="WP_162232194.1">
    <property type="nucleotide sequence ID" value="NZ_BAUT01000025.1"/>
</dbReference>
<protein>
    <submittedName>
        <fullName evidence="1">Uncharacterized protein</fullName>
    </submittedName>
</protein>
<sequence>MNPGQVNTYAFKFTGASGQPESLIVSNVLVVNQQDGRLPTPGSEEEYTISLK</sequence>
<organism evidence="1 2">
    <name type="scientific">Halalkalibacter wakoensis JCM 9140</name>
    <dbReference type="NCBI Taxonomy" id="1236970"/>
    <lineage>
        <taxon>Bacteria</taxon>
        <taxon>Bacillati</taxon>
        <taxon>Bacillota</taxon>
        <taxon>Bacilli</taxon>
        <taxon>Bacillales</taxon>
        <taxon>Bacillaceae</taxon>
        <taxon>Halalkalibacter</taxon>
    </lineage>
</organism>
<reference evidence="1" key="1">
    <citation type="journal article" date="2014" name="Genome Announc.">
        <title>Draft Genome Sequences of Three Alkaliphilic Bacillus Strains, Bacillus wakoensis JCM 9140T, Bacillus akibai JCM 9157T, and Bacillus hemicellulosilyticus JCM 9152T.</title>
        <authorList>
            <person name="Yuki M."/>
            <person name="Oshima K."/>
            <person name="Suda W."/>
            <person name="Oshida Y."/>
            <person name="Kitamura K."/>
            <person name="Iida T."/>
            <person name="Hattori M."/>
            <person name="Ohkuma M."/>
        </authorList>
    </citation>
    <scope>NUCLEOTIDE SEQUENCE [LARGE SCALE GENOMIC DNA]</scope>
    <source>
        <strain evidence="1">JCM 9140</strain>
    </source>
</reference>
<evidence type="ECO:0000313" key="2">
    <source>
        <dbReference type="Proteomes" id="UP000018890"/>
    </source>
</evidence>
<dbReference type="EMBL" id="BAUT01000025">
    <property type="protein sequence ID" value="GAE26472.1"/>
    <property type="molecule type" value="Genomic_DNA"/>
</dbReference>